<accession>A0AAJ8JME7</accession>
<evidence type="ECO:0000313" key="5">
    <source>
        <dbReference type="Proteomes" id="UP000094043"/>
    </source>
</evidence>
<reference evidence="4" key="3">
    <citation type="submission" date="2024-01" db="EMBL/GenBank/DDBJ databases">
        <authorList>
            <person name="Coelho M.A."/>
            <person name="David-Palma M."/>
            <person name="Shea T."/>
            <person name="Sun S."/>
            <person name="Cuomo C.A."/>
            <person name="Heitman J."/>
        </authorList>
    </citation>
    <scope>NUCLEOTIDE SEQUENCE</scope>
    <source>
        <strain evidence="4">CBS 7841</strain>
    </source>
</reference>
<sequence length="609" mass="68391">MPTCSVCSLSITADQIVFEHHVNSHFESSDRLQESVYETAWHETRESAGHGTSQGKVVLDGHPVDAFEACPFCDFPLSFLTVVESKVHLDCCWPSSSTASQDVREENVEFDYPCLIDVQQRKQDDEIIGQEWDGPVRPSSWSDWVGRKVERGDKWWDPIHGPVITSQIPRNFSPGIIPILAAALQTSVHQRTTSKAILCQPTVHIKSVWSFDLGWGCGYRNALMLISTLLSVPEYQPIFAKDNNGAEPSVRRIQGWIEEAWAQGYDPDGREQLGGNILGRKKWIGPSDLYAMFTYKGIPCRIFDFPKAPKHGKGRPAYTRLQQWVRSYFNDAAPVTEQGQEQLTCDVTMRSGDNDPSRSGDVRVFNKFPLILQHSGHSRTIVGYEENVKGDVSILVYDPGRKIPKNIRAAALSKLANDRVKLSSPLPIMSWPPVNVSTVSMKSARSRKKSPLGPNLENTHQVVPFSRPYTNGKAEIIYVNSESRKNLRHICGGSQQEGDIKNGERSAQLNDNYTSKTSISSLREDEEMSPSGWIRKKRSHFKAIAKSDKPLPDPIMPAQALKTLDYFRISSLSLSKYTQYQILVFTGGPVLSEQERVSRKILRSTTIQD</sequence>
<feature type="region of interest" description="Disordered" evidence="2">
    <location>
        <begin position="494"/>
        <end position="524"/>
    </location>
</feature>
<dbReference type="AlphaFoldDB" id="A0AAJ8JME7"/>
<dbReference type="Gene3D" id="3.90.70.130">
    <property type="match status" value="1"/>
</dbReference>
<keyword evidence="5" id="KW-1185">Reference proteome</keyword>
<evidence type="ECO:0000256" key="1">
    <source>
        <dbReference type="ARBA" id="ARBA00022801"/>
    </source>
</evidence>
<dbReference type="InterPro" id="IPR012462">
    <property type="entry name" value="UFSP1/2_DUB_cat"/>
</dbReference>
<feature type="compositionally biased region" description="Polar residues" evidence="2">
    <location>
        <begin position="505"/>
        <end position="521"/>
    </location>
</feature>
<name>A0AAJ8JME7_9TREE</name>
<reference evidence="4" key="1">
    <citation type="submission" date="2016-06" db="EMBL/GenBank/DDBJ databases">
        <authorList>
            <person name="Cuomo C."/>
            <person name="Litvintseva A."/>
            <person name="Heitman J."/>
            <person name="Chen Y."/>
            <person name="Sun S."/>
            <person name="Springer D."/>
            <person name="Dromer F."/>
            <person name="Young S."/>
            <person name="Zeng Q."/>
            <person name="Chapman S."/>
            <person name="Gujja S."/>
            <person name="Saif S."/>
            <person name="Birren B."/>
        </authorList>
    </citation>
    <scope>NUCLEOTIDE SEQUENCE</scope>
    <source>
        <strain evidence="4">CBS 7841</strain>
    </source>
</reference>
<evidence type="ECO:0000313" key="4">
    <source>
        <dbReference type="EMBL" id="WVN84959.1"/>
    </source>
</evidence>
<gene>
    <name evidence="4" type="ORF">L203_100096</name>
</gene>
<dbReference type="EMBL" id="CP143784">
    <property type="protein sequence ID" value="WVN84959.1"/>
    <property type="molecule type" value="Genomic_DNA"/>
</dbReference>
<dbReference type="GeneID" id="91084312"/>
<feature type="domain" description="UFSP1/2/DUB catalytic" evidence="3">
    <location>
        <begin position="197"/>
        <end position="410"/>
    </location>
</feature>
<proteinExistence type="predicted"/>
<protein>
    <recommendedName>
        <fullName evidence="3">UFSP1/2/DUB catalytic domain-containing protein</fullName>
    </recommendedName>
</protein>
<dbReference type="GO" id="GO:0016787">
    <property type="term" value="F:hydrolase activity"/>
    <property type="evidence" value="ECO:0007669"/>
    <property type="project" value="UniProtKB-KW"/>
</dbReference>
<dbReference type="KEGG" id="cdep:91084312"/>
<dbReference type="Proteomes" id="UP000094043">
    <property type="component" value="Chromosome 1"/>
</dbReference>
<dbReference type="Pfam" id="PF07910">
    <property type="entry name" value="Peptidase_C78"/>
    <property type="match status" value="1"/>
</dbReference>
<reference evidence="4" key="2">
    <citation type="journal article" date="2022" name="Elife">
        <title>Obligate sexual reproduction of a homothallic fungus closely related to the Cryptococcus pathogenic species complex.</title>
        <authorList>
            <person name="Passer A.R."/>
            <person name="Clancey S.A."/>
            <person name="Shea T."/>
            <person name="David-Palma M."/>
            <person name="Averette A.F."/>
            <person name="Boekhout T."/>
            <person name="Porcel B.M."/>
            <person name="Nowrousian M."/>
            <person name="Cuomo C.A."/>
            <person name="Sun S."/>
            <person name="Heitman J."/>
            <person name="Coelho M.A."/>
        </authorList>
    </citation>
    <scope>NUCLEOTIDE SEQUENCE</scope>
    <source>
        <strain evidence="4">CBS 7841</strain>
    </source>
</reference>
<evidence type="ECO:0000259" key="3">
    <source>
        <dbReference type="Pfam" id="PF07910"/>
    </source>
</evidence>
<dbReference type="RefSeq" id="XP_066065660.1">
    <property type="nucleotide sequence ID" value="XM_066209563.1"/>
</dbReference>
<keyword evidence="1" id="KW-0378">Hydrolase</keyword>
<organism evidence="4 5">
    <name type="scientific">Cryptococcus depauperatus CBS 7841</name>
    <dbReference type="NCBI Taxonomy" id="1295531"/>
    <lineage>
        <taxon>Eukaryota</taxon>
        <taxon>Fungi</taxon>
        <taxon>Dikarya</taxon>
        <taxon>Basidiomycota</taxon>
        <taxon>Agaricomycotina</taxon>
        <taxon>Tremellomycetes</taxon>
        <taxon>Tremellales</taxon>
        <taxon>Cryptococcaceae</taxon>
        <taxon>Cryptococcus</taxon>
    </lineage>
</organism>
<evidence type="ECO:0000256" key="2">
    <source>
        <dbReference type="SAM" id="MobiDB-lite"/>
    </source>
</evidence>